<dbReference type="Proteomes" id="UP001495147">
    <property type="component" value="Unassembled WGS sequence"/>
</dbReference>
<dbReference type="Pfam" id="PF14175">
    <property type="entry name" value="YaaC"/>
    <property type="match status" value="1"/>
</dbReference>
<proteinExistence type="predicted"/>
<name>A0ABV0FYV4_9BURK</name>
<sequence length="383" mass="42760">MVLPAARAGQRLRVNGKLIPFSSWPTKIGPKGNASLQSLLFSLDPWAIIDQTIKTSCSAAARPEALACMNQARDFFEGAVDTQRVSARPLALYYCFMNLVKAFCLSRGTRPTFNKAQHGLSEMLRAPGNRELTDAFLRAFVSPNGSGDLQNFSEFMAALTGTGLAAIQDYDVPVLLPQILPGHRLWSSAANKKERFIAVHDIRPYLNKATRELWLNLYFVADDLSRIGVTITRFLAESKLGPAFVQVTCDEVDSASRELICFQQVAPIVCPNTKYANSLQSLFDSIRGLLWATVSTVPPYRRHYVYLRPASEDTQTLPQLLSIYILSYYLGSITRYRPHHFPAINDGVFGPRIQDFISGQAQQFLYLLASEFARREIAKPSIL</sequence>
<organism evidence="1 2">
    <name type="scientific">Roseateles paludis</name>
    <dbReference type="NCBI Taxonomy" id="3145238"/>
    <lineage>
        <taxon>Bacteria</taxon>
        <taxon>Pseudomonadati</taxon>
        <taxon>Pseudomonadota</taxon>
        <taxon>Betaproteobacteria</taxon>
        <taxon>Burkholderiales</taxon>
        <taxon>Sphaerotilaceae</taxon>
        <taxon>Roseateles</taxon>
    </lineage>
</organism>
<dbReference type="RefSeq" id="WP_347703164.1">
    <property type="nucleotide sequence ID" value="NZ_JBDPZD010000001.1"/>
</dbReference>
<dbReference type="InterPro" id="IPR026988">
    <property type="entry name" value="YaaC-like"/>
</dbReference>
<keyword evidence="2" id="KW-1185">Reference proteome</keyword>
<reference evidence="1 2" key="1">
    <citation type="submission" date="2024-05" db="EMBL/GenBank/DDBJ databases">
        <title>Roseateles sp. DJS-2-20 16S ribosomal RNA gene Genome sequencing and assembly.</title>
        <authorList>
            <person name="Woo H."/>
        </authorList>
    </citation>
    <scope>NUCLEOTIDE SEQUENCE [LARGE SCALE GENOMIC DNA]</scope>
    <source>
        <strain evidence="1 2">DJS-2-20</strain>
    </source>
</reference>
<comment type="caution">
    <text evidence="1">The sequence shown here is derived from an EMBL/GenBank/DDBJ whole genome shotgun (WGS) entry which is preliminary data.</text>
</comment>
<protein>
    <submittedName>
        <fullName evidence="1">YaaC family protein</fullName>
    </submittedName>
</protein>
<gene>
    <name evidence="1" type="ORF">ABDJ85_02570</name>
</gene>
<accession>A0ABV0FYV4</accession>
<evidence type="ECO:0000313" key="2">
    <source>
        <dbReference type="Proteomes" id="UP001495147"/>
    </source>
</evidence>
<evidence type="ECO:0000313" key="1">
    <source>
        <dbReference type="EMBL" id="MEO3690332.1"/>
    </source>
</evidence>
<dbReference type="EMBL" id="JBDPZD010000001">
    <property type="protein sequence ID" value="MEO3690332.1"/>
    <property type="molecule type" value="Genomic_DNA"/>
</dbReference>